<dbReference type="Proteomes" id="UP000011115">
    <property type="component" value="Unassembled WGS sequence"/>
</dbReference>
<dbReference type="Gramene" id="PGSC0003DMT400047859">
    <property type="protein sequence ID" value="PGSC0003DMT400047859"/>
    <property type="gene ID" value="PGSC0003DMG400018600"/>
</dbReference>
<dbReference type="PaxDb" id="4113-PGSC0003DMT400047859"/>
<accession>M1BLJ6</accession>
<organism evidence="1 2">
    <name type="scientific">Solanum tuberosum</name>
    <name type="common">Potato</name>
    <dbReference type="NCBI Taxonomy" id="4113"/>
    <lineage>
        <taxon>Eukaryota</taxon>
        <taxon>Viridiplantae</taxon>
        <taxon>Streptophyta</taxon>
        <taxon>Embryophyta</taxon>
        <taxon>Tracheophyta</taxon>
        <taxon>Spermatophyta</taxon>
        <taxon>Magnoliopsida</taxon>
        <taxon>eudicotyledons</taxon>
        <taxon>Gunneridae</taxon>
        <taxon>Pentapetalae</taxon>
        <taxon>asterids</taxon>
        <taxon>lamiids</taxon>
        <taxon>Solanales</taxon>
        <taxon>Solanaceae</taxon>
        <taxon>Solanoideae</taxon>
        <taxon>Solaneae</taxon>
        <taxon>Solanum</taxon>
    </lineage>
</organism>
<keyword evidence="2" id="KW-1185">Reference proteome</keyword>
<dbReference type="EnsemblPlants" id="PGSC0003DMT400047859">
    <property type="protein sequence ID" value="PGSC0003DMT400047859"/>
    <property type="gene ID" value="PGSC0003DMG400018600"/>
</dbReference>
<proteinExistence type="predicted"/>
<dbReference type="HOGENOM" id="CLU_2445119_0_0_1"/>
<evidence type="ECO:0000313" key="2">
    <source>
        <dbReference type="Proteomes" id="UP000011115"/>
    </source>
</evidence>
<dbReference type="AlphaFoldDB" id="M1BLJ6"/>
<evidence type="ECO:0000313" key="1">
    <source>
        <dbReference type="EnsemblPlants" id="PGSC0003DMT400047859"/>
    </source>
</evidence>
<dbReference type="InParanoid" id="M1BLJ6"/>
<protein>
    <submittedName>
        <fullName evidence="1">Uncharacterized protein</fullName>
    </submittedName>
</protein>
<name>M1BLJ6_SOLTU</name>
<reference evidence="2" key="1">
    <citation type="journal article" date="2011" name="Nature">
        <title>Genome sequence and analysis of the tuber crop potato.</title>
        <authorList>
            <consortium name="The Potato Genome Sequencing Consortium"/>
        </authorList>
    </citation>
    <scope>NUCLEOTIDE SEQUENCE [LARGE SCALE GENOMIC DNA]</scope>
    <source>
        <strain evidence="2">cv. DM1-3 516 R44</strain>
    </source>
</reference>
<reference evidence="1" key="2">
    <citation type="submission" date="2015-06" db="UniProtKB">
        <authorList>
            <consortium name="EnsemblPlants"/>
        </authorList>
    </citation>
    <scope>IDENTIFICATION</scope>
    <source>
        <strain evidence="1">DM1-3 516 R44</strain>
    </source>
</reference>
<sequence length="90" mass="10262">MASYTTGATDTTQQQIQTASTQRIVRCKFVVPSPNRIFAADKSTRDHPKDDELIIALHIALSFFGMGRKSQKKMLCSLRIHRCYARLKFD</sequence>